<name>A0A0L8GAR5_OCTBM</name>
<dbReference type="PANTHER" id="PTHR23274:SF51">
    <property type="entry name" value="OS03G0423850 PROTEIN"/>
    <property type="match status" value="1"/>
</dbReference>
<proteinExistence type="predicted"/>
<feature type="domain" description="DNA helicase Pif1-like 2B" evidence="1">
    <location>
        <begin position="12"/>
        <end position="57"/>
    </location>
</feature>
<dbReference type="EMBL" id="KQ422913">
    <property type="protein sequence ID" value="KOF73949.1"/>
    <property type="molecule type" value="Genomic_DNA"/>
</dbReference>
<evidence type="ECO:0000259" key="1">
    <source>
        <dbReference type="Pfam" id="PF21530"/>
    </source>
</evidence>
<dbReference type="GO" id="GO:0006260">
    <property type="term" value="P:DNA replication"/>
    <property type="evidence" value="ECO:0007669"/>
    <property type="project" value="TreeGrafter"/>
</dbReference>
<dbReference type="InterPro" id="IPR049163">
    <property type="entry name" value="Pif1-like_2B_dom"/>
</dbReference>
<reference evidence="2" key="1">
    <citation type="submission" date="2015-07" db="EMBL/GenBank/DDBJ databases">
        <title>MeaNS - Measles Nucleotide Surveillance Program.</title>
        <authorList>
            <person name="Tran T."/>
            <person name="Druce J."/>
        </authorList>
    </citation>
    <scope>NUCLEOTIDE SEQUENCE</scope>
    <source>
        <strain evidence="2">UCB-OBI-ISO-001</strain>
        <tissue evidence="2">Gonad</tissue>
    </source>
</reference>
<dbReference type="OrthoDB" id="6265497at2759"/>
<dbReference type="Pfam" id="PF21530">
    <property type="entry name" value="Pif1_2B_dom"/>
    <property type="match status" value="1"/>
</dbReference>
<gene>
    <name evidence="2" type="ORF">OCBIM_22037066mg</name>
</gene>
<evidence type="ECO:0000313" key="2">
    <source>
        <dbReference type="EMBL" id="KOF73949.1"/>
    </source>
</evidence>
<organism evidence="2">
    <name type="scientific">Octopus bimaculoides</name>
    <name type="common">California two-spotted octopus</name>
    <dbReference type="NCBI Taxonomy" id="37653"/>
    <lineage>
        <taxon>Eukaryota</taxon>
        <taxon>Metazoa</taxon>
        <taxon>Spiralia</taxon>
        <taxon>Lophotrochozoa</taxon>
        <taxon>Mollusca</taxon>
        <taxon>Cephalopoda</taxon>
        <taxon>Coleoidea</taxon>
        <taxon>Octopodiformes</taxon>
        <taxon>Octopoda</taxon>
        <taxon>Incirrata</taxon>
        <taxon>Octopodidae</taxon>
        <taxon>Octopus</taxon>
    </lineage>
</organism>
<sequence length="110" mass="12372">MKKKLRIIPWSLYNSLTTSGMPPHRFNLKVGTVIMLLGNLSITQGLCNGTRLEVLQLHEQSIEAPIISGARSHTTELVPRTKLTPSDANIPFVLHRTQFLVCLSLFYDNQ</sequence>
<protein>
    <recommendedName>
        <fullName evidence="1">DNA helicase Pif1-like 2B domain-containing protein</fullName>
    </recommendedName>
</protein>
<dbReference type="PANTHER" id="PTHR23274">
    <property type="entry name" value="DNA HELICASE-RELATED"/>
    <property type="match status" value="1"/>
</dbReference>
<dbReference type="GO" id="GO:0005657">
    <property type="term" value="C:replication fork"/>
    <property type="evidence" value="ECO:0007669"/>
    <property type="project" value="TreeGrafter"/>
</dbReference>
<dbReference type="AlphaFoldDB" id="A0A0L8GAR5"/>
<accession>A0A0L8GAR5</accession>
<dbReference type="STRING" id="37653.A0A0L8GAR5"/>